<dbReference type="InterPro" id="IPR000073">
    <property type="entry name" value="AB_hydrolase_1"/>
</dbReference>
<dbReference type="InterPro" id="IPR029058">
    <property type="entry name" value="AB_hydrolase_fold"/>
</dbReference>
<keyword evidence="1" id="KW-0732">Signal</keyword>
<evidence type="ECO:0000313" key="3">
    <source>
        <dbReference type="Proteomes" id="UP000515153"/>
    </source>
</evidence>
<dbReference type="SUPFAM" id="SSF53474">
    <property type="entry name" value="alpha/beta-Hydrolases"/>
    <property type="match status" value="1"/>
</dbReference>
<feature type="chain" id="PRO_5028415002" description="AB hydrolase-1 domain-containing protein" evidence="1">
    <location>
        <begin position="18"/>
        <end position="262"/>
    </location>
</feature>
<dbReference type="PANTHER" id="PTHR37017:SF13">
    <property type="entry name" value="AB HYDROLASE-1 DOMAIN-CONTAINING PROTEIN"/>
    <property type="match status" value="1"/>
</dbReference>
<name>A0A6P8AYG5_PYRGI</name>
<dbReference type="InterPro" id="IPR052897">
    <property type="entry name" value="Sec-Metab_Biosynth_Hydrolase"/>
</dbReference>
<dbReference type="Pfam" id="PF12697">
    <property type="entry name" value="Abhydrolase_6"/>
    <property type="match status" value="1"/>
</dbReference>
<dbReference type="AlphaFoldDB" id="A0A6P8AYG5"/>
<evidence type="ECO:0000256" key="1">
    <source>
        <dbReference type="SAM" id="SignalP"/>
    </source>
</evidence>
<keyword evidence="3" id="KW-1185">Reference proteome</keyword>
<dbReference type="RefSeq" id="XP_030979899.1">
    <property type="nucleotide sequence ID" value="XM_031131073.1"/>
</dbReference>
<dbReference type="PANTHER" id="PTHR37017">
    <property type="entry name" value="AB HYDROLASE-1 DOMAIN-CONTAINING PROTEIN-RELATED"/>
    <property type="match status" value="1"/>
</dbReference>
<reference evidence="4" key="3">
    <citation type="submission" date="2025-08" db="UniProtKB">
        <authorList>
            <consortium name="RefSeq"/>
        </authorList>
    </citation>
    <scope>IDENTIFICATION</scope>
    <source>
        <strain evidence="4">NI907</strain>
    </source>
</reference>
<dbReference type="KEGG" id="pgri:PgNI_11099"/>
<evidence type="ECO:0000313" key="4">
    <source>
        <dbReference type="RefSeq" id="XP_030979899.1"/>
    </source>
</evidence>
<evidence type="ECO:0000259" key="2">
    <source>
        <dbReference type="Pfam" id="PF12697"/>
    </source>
</evidence>
<reference evidence="4" key="2">
    <citation type="submission" date="2019-10" db="EMBL/GenBank/DDBJ databases">
        <authorList>
            <consortium name="NCBI Genome Project"/>
        </authorList>
    </citation>
    <scope>NUCLEOTIDE SEQUENCE</scope>
    <source>
        <strain evidence="4">NI907</strain>
    </source>
</reference>
<reference evidence="3 4" key="1">
    <citation type="journal article" date="2019" name="Mol. Biol. Evol.">
        <title>Blast fungal genomes show frequent chromosomal changes, gene gains and losses, and effector gene turnover.</title>
        <authorList>
            <person name="Gomez Luciano L.B."/>
            <person name="Jason Tsai I."/>
            <person name="Chuma I."/>
            <person name="Tosa Y."/>
            <person name="Chen Y.H."/>
            <person name="Li J.Y."/>
            <person name="Li M.Y."/>
            <person name="Jade Lu M.Y."/>
            <person name="Nakayashiki H."/>
            <person name="Li W.H."/>
        </authorList>
    </citation>
    <scope>NUCLEOTIDE SEQUENCE [LARGE SCALE GENOMIC DNA]</scope>
    <source>
        <strain evidence="3 4">NI907</strain>
    </source>
</reference>
<accession>A0A6P8AYG5</accession>
<sequence>MPLSTSLILAVPALAVSKPVDFASSIMSSISNGIAASPTASGPGGSALRTRPWTVIVAPGTWYQPVDVNFGMLEDAARIRDEFTRQADQGNNVILIAHSYAGVPTSTAVAGLSVKDRAAAGKKGGVVGVPVQVSLLNALRGQFLAWFNGQFINPINPAYVLYNDLTNKPSVSWAVSQVRSKTKKILSEKNIFQPWKNGIPVGYLYTTPDNALPLSMEQSIIADFPAEVFKVRIDTGHPPFLSQPKAMAKTIKAAAVQFSASK</sequence>
<dbReference type="GeneID" id="41965978"/>
<dbReference type="Gene3D" id="3.40.50.1820">
    <property type="entry name" value="alpha/beta hydrolase"/>
    <property type="match status" value="1"/>
</dbReference>
<proteinExistence type="predicted"/>
<protein>
    <recommendedName>
        <fullName evidence="2">AB hydrolase-1 domain-containing protein</fullName>
    </recommendedName>
</protein>
<feature type="signal peptide" evidence="1">
    <location>
        <begin position="1"/>
        <end position="17"/>
    </location>
</feature>
<organism evidence="3 4">
    <name type="scientific">Pyricularia grisea</name>
    <name type="common">Crabgrass-specific blast fungus</name>
    <name type="synonym">Magnaporthe grisea</name>
    <dbReference type="NCBI Taxonomy" id="148305"/>
    <lineage>
        <taxon>Eukaryota</taxon>
        <taxon>Fungi</taxon>
        <taxon>Dikarya</taxon>
        <taxon>Ascomycota</taxon>
        <taxon>Pezizomycotina</taxon>
        <taxon>Sordariomycetes</taxon>
        <taxon>Sordariomycetidae</taxon>
        <taxon>Magnaporthales</taxon>
        <taxon>Pyriculariaceae</taxon>
        <taxon>Pyricularia</taxon>
    </lineage>
</organism>
<gene>
    <name evidence="4" type="ORF">PgNI_11099</name>
</gene>
<feature type="domain" description="AB hydrolase-1" evidence="2">
    <location>
        <begin position="73"/>
        <end position="249"/>
    </location>
</feature>
<dbReference type="Proteomes" id="UP000515153">
    <property type="component" value="Chromosome VII"/>
</dbReference>